<dbReference type="EMBL" id="OC915285">
    <property type="protein sequence ID" value="CAD7639665.1"/>
    <property type="molecule type" value="Genomic_DNA"/>
</dbReference>
<organism evidence="4">
    <name type="scientific">Oppiella nova</name>
    <dbReference type="NCBI Taxonomy" id="334625"/>
    <lineage>
        <taxon>Eukaryota</taxon>
        <taxon>Metazoa</taxon>
        <taxon>Ecdysozoa</taxon>
        <taxon>Arthropoda</taxon>
        <taxon>Chelicerata</taxon>
        <taxon>Arachnida</taxon>
        <taxon>Acari</taxon>
        <taxon>Acariformes</taxon>
        <taxon>Sarcoptiformes</taxon>
        <taxon>Oribatida</taxon>
        <taxon>Brachypylina</taxon>
        <taxon>Oppioidea</taxon>
        <taxon>Oppiidae</taxon>
        <taxon>Oppiella</taxon>
    </lineage>
</organism>
<dbReference type="OrthoDB" id="5795902at2759"/>
<feature type="domain" description="C2H2-type" evidence="3">
    <location>
        <begin position="153"/>
        <end position="176"/>
    </location>
</feature>
<proteinExistence type="predicted"/>
<dbReference type="PROSITE" id="PS50157">
    <property type="entry name" value="ZINC_FINGER_C2H2_2"/>
    <property type="match status" value="1"/>
</dbReference>
<dbReference type="InterPro" id="IPR013087">
    <property type="entry name" value="Znf_C2H2_type"/>
</dbReference>
<keyword evidence="1" id="KW-0479">Metal-binding</keyword>
<evidence type="ECO:0000256" key="1">
    <source>
        <dbReference type="PROSITE-ProRule" id="PRU00042"/>
    </source>
</evidence>
<dbReference type="PROSITE" id="PS00028">
    <property type="entry name" value="ZINC_FINGER_C2H2_1"/>
    <property type="match status" value="1"/>
</dbReference>
<dbReference type="Gene3D" id="3.30.160.60">
    <property type="entry name" value="Classic Zinc Finger"/>
    <property type="match status" value="1"/>
</dbReference>
<evidence type="ECO:0000313" key="5">
    <source>
        <dbReference type="Proteomes" id="UP000728032"/>
    </source>
</evidence>
<feature type="region of interest" description="Disordered" evidence="2">
    <location>
        <begin position="90"/>
        <end position="117"/>
    </location>
</feature>
<keyword evidence="5" id="KW-1185">Reference proteome</keyword>
<evidence type="ECO:0000256" key="2">
    <source>
        <dbReference type="SAM" id="MobiDB-lite"/>
    </source>
</evidence>
<evidence type="ECO:0000259" key="3">
    <source>
        <dbReference type="PROSITE" id="PS50157"/>
    </source>
</evidence>
<protein>
    <recommendedName>
        <fullName evidence="3">C2H2-type domain-containing protein</fullName>
    </recommendedName>
</protein>
<gene>
    <name evidence="4" type="ORF">ONB1V03_LOCUS2122</name>
</gene>
<feature type="compositionally biased region" description="Polar residues" evidence="2">
    <location>
        <begin position="100"/>
        <end position="109"/>
    </location>
</feature>
<accession>A0A7R9LDF9</accession>
<dbReference type="AlphaFoldDB" id="A0A7R9LDF9"/>
<dbReference type="EMBL" id="CAJPVJ010000460">
    <property type="protein sequence ID" value="CAG2162529.1"/>
    <property type="molecule type" value="Genomic_DNA"/>
</dbReference>
<name>A0A7R9LDF9_9ACAR</name>
<keyword evidence="1" id="KW-0862">Zinc</keyword>
<dbReference type="Proteomes" id="UP000728032">
    <property type="component" value="Unassembled WGS sequence"/>
</dbReference>
<dbReference type="GO" id="GO:0008270">
    <property type="term" value="F:zinc ion binding"/>
    <property type="evidence" value="ECO:0007669"/>
    <property type="project" value="UniProtKB-KW"/>
</dbReference>
<keyword evidence="1" id="KW-0863">Zinc-finger</keyword>
<sequence length="273" mass="30679">MSQLVINDLVEEISDENQRLVTELALERQLSQVLDNIRNNALVLIQNCKCDENQHLIQTIHRLNGDFIERKTNHFLGSHVRTQTVDECVSGDGSEAVTELSPTLDSRQSAPEKSDHSLATDISMDTTTDTHDLDTNSSLFASIDTADIKPSAYHCHRCHHSFGTIFDLKNHDNIVHKKLIANVCRHCQRLFHTAGQLSIHLILSNRRPMGHPIYMSHKVSELIKVSAKETKYEVHDLFVDEGKEVLGTLGINDTLELLVHTSGAVRVVKLLVK</sequence>
<reference evidence="4" key="1">
    <citation type="submission" date="2020-11" db="EMBL/GenBank/DDBJ databases">
        <authorList>
            <person name="Tran Van P."/>
        </authorList>
    </citation>
    <scope>NUCLEOTIDE SEQUENCE</scope>
</reference>
<evidence type="ECO:0000313" key="4">
    <source>
        <dbReference type="EMBL" id="CAD7639665.1"/>
    </source>
</evidence>